<dbReference type="InterPro" id="IPR046450">
    <property type="entry name" value="PA_dom_sf"/>
</dbReference>
<proteinExistence type="predicted"/>
<sequence length="532" mass="57482">MIRFAALLSVLLLGAAPIQGARGLDFDANRLSEHVRILSSDQFEGRGPGQPGETKTVEYLAGQFATLGLEPGGPDGGWFQTVMLHRFTQDGTPSLSVSIAGRDWPIVYGNQALVGPQRAAGASVADAAMVFVGFGVHAPELGWDDYKGVDLRGKIAVMLANDPDFDATASGRFGGEAMSVHGDWTHKYLEVTRRGAVGMVWVHDTASAGFDWPALQGFWTSPQLDIVRPAAETDVAPITGWLRGDTAAALFAAAGLDLKTQSLRARSRSFQPVTLPRTRLSISYRVKREVRVSRNVIARLPGARHPGESVLYGAHWDHLGRGEPQADGDDIYNGALDNASGLAGLLELARLFAAGERPGRSIVFIAFTGEETGLLGSAWYAAHSAFPLETTAGGVNIDGLPIIAPSDMKVSFGLSDLQDILARASARQGRRILPPSPWKGGAYARSDHYSLAQAGLPMLFAGSRVAGRDYFEKRYHQPDDEWSPDWDWSGAIADLQLYRAVGLELANSRRWPRWWPGAEFGAIRDRSAAARR</sequence>
<dbReference type="PANTHER" id="PTHR12147">
    <property type="entry name" value="METALLOPEPTIDASE M28 FAMILY MEMBER"/>
    <property type="match status" value="1"/>
</dbReference>
<comment type="caution">
    <text evidence="9">The sequence shown here is derived from an EMBL/GenBank/DDBJ whole genome shotgun (WGS) entry which is preliminary data.</text>
</comment>
<evidence type="ECO:0000256" key="1">
    <source>
        <dbReference type="ARBA" id="ARBA00022438"/>
    </source>
</evidence>
<evidence type="ECO:0000256" key="7">
    <source>
        <dbReference type="SAM" id="SignalP"/>
    </source>
</evidence>
<accession>A0ABU0IRI9</accession>
<evidence type="ECO:0000259" key="8">
    <source>
        <dbReference type="Pfam" id="PF04389"/>
    </source>
</evidence>
<keyword evidence="1" id="KW-0031">Aminopeptidase</keyword>
<name>A0ABU0IRI9_9CAUL</name>
<reference evidence="9 10" key="1">
    <citation type="submission" date="2023-07" db="EMBL/GenBank/DDBJ databases">
        <title>Genomic Encyclopedia of Type Strains, Phase IV (KMG-IV): sequencing the most valuable type-strain genomes for metagenomic binning, comparative biology and taxonomic classification.</title>
        <authorList>
            <person name="Goeker M."/>
        </authorList>
    </citation>
    <scope>NUCLEOTIDE SEQUENCE [LARGE SCALE GENOMIC DNA]</scope>
    <source>
        <strain evidence="9 10">DSM 18695</strain>
    </source>
</reference>
<evidence type="ECO:0000256" key="4">
    <source>
        <dbReference type="ARBA" id="ARBA00022729"/>
    </source>
</evidence>
<evidence type="ECO:0000256" key="5">
    <source>
        <dbReference type="ARBA" id="ARBA00022801"/>
    </source>
</evidence>
<dbReference type="InterPro" id="IPR007484">
    <property type="entry name" value="Peptidase_M28"/>
</dbReference>
<evidence type="ECO:0000256" key="6">
    <source>
        <dbReference type="ARBA" id="ARBA00022833"/>
    </source>
</evidence>
<dbReference type="InterPro" id="IPR045175">
    <property type="entry name" value="M28_fam"/>
</dbReference>
<keyword evidence="4 7" id="KW-0732">Signal</keyword>
<evidence type="ECO:0000313" key="10">
    <source>
        <dbReference type="Proteomes" id="UP001228905"/>
    </source>
</evidence>
<organism evidence="9 10">
    <name type="scientific">Caulobacter ginsengisoli</name>
    <dbReference type="NCBI Taxonomy" id="400775"/>
    <lineage>
        <taxon>Bacteria</taxon>
        <taxon>Pseudomonadati</taxon>
        <taxon>Pseudomonadota</taxon>
        <taxon>Alphaproteobacteria</taxon>
        <taxon>Caulobacterales</taxon>
        <taxon>Caulobacteraceae</taxon>
        <taxon>Caulobacter</taxon>
    </lineage>
</organism>
<dbReference type="Proteomes" id="UP001228905">
    <property type="component" value="Unassembled WGS sequence"/>
</dbReference>
<dbReference type="Pfam" id="PF04389">
    <property type="entry name" value="Peptidase_M28"/>
    <property type="match status" value="1"/>
</dbReference>
<gene>
    <name evidence="9" type="ORF">QO010_001737</name>
</gene>
<keyword evidence="10" id="KW-1185">Reference proteome</keyword>
<evidence type="ECO:0000256" key="3">
    <source>
        <dbReference type="ARBA" id="ARBA00022723"/>
    </source>
</evidence>
<keyword evidence="5" id="KW-0378">Hydrolase</keyword>
<dbReference type="SUPFAM" id="SSF52025">
    <property type="entry name" value="PA domain"/>
    <property type="match status" value="1"/>
</dbReference>
<protein>
    <submittedName>
        <fullName evidence="9">Zn-dependent M28 family amino/carboxypeptidase</fullName>
    </submittedName>
</protein>
<evidence type="ECO:0000256" key="2">
    <source>
        <dbReference type="ARBA" id="ARBA00022670"/>
    </source>
</evidence>
<feature type="domain" description="Peptidase M28" evidence="8">
    <location>
        <begin position="295"/>
        <end position="497"/>
    </location>
</feature>
<keyword evidence="3" id="KW-0479">Metal-binding</keyword>
<dbReference type="SUPFAM" id="SSF53187">
    <property type="entry name" value="Zn-dependent exopeptidases"/>
    <property type="match status" value="1"/>
</dbReference>
<dbReference type="EMBL" id="JAUSVS010000002">
    <property type="protein sequence ID" value="MDQ0463966.1"/>
    <property type="molecule type" value="Genomic_DNA"/>
</dbReference>
<keyword evidence="2" id="KW-0645">Protease</keyword>
<keyword evidence="6" id="KW-0862">Zinc</keyword>
<dbReference type="Gene3D" id="3.50.30.30">
    <property type="match status" value="1"/>
</dbReference>
<dbReference type="PANTHER" id="PTHR12147:SF56">
    <property type="entry name" value="AMINOPEPTIDASE YDR415C-RELATED"/>
    <property type="match status" value="1"/>
</dbReference>
<dbReference type="RefSeq" id="WP_307348261.1">
    <property type="nucleotide sequence ID" value="NZ_JAUSVS010000002.1"/>
</dbReference>
<evidence type="ECO:0000313" key="9">
    <source>
        <dbReference type="EMBL" id="MDQ0463966.1"/>
    </source>
</evidence>
<feature type="chain" id="PRO_5047296753" evidence="7">
    <location>
        <begin position="21"/>
        <end position="532"/>
    </location>
</feature>
<feature type="signal peptide" evidence="7">
    <location>
        <begin position="1"/>
        <end position="20"/>
    </location>
</feature>
<dbReference type="Gene3D" id="3.40.630.10">
    <property type="entry name" value="Zn peptidases"/>
    <property type="match status" value="1"/>
</dbReference>